<evidence type="ECO:0000313" key="3">
    <source>
        <dbReference type="Proteomes" id="UP000556436"/>
    </source>
</evidence>
<dbReference type="Proteomes" id="UP000556436">
    <property type="component" value="Unassembled WGS sequence"/>
</dbReference>
<dbReference type="AlphaFoldDB" id="A0A7W7L9U4"/>
<proteinExistence type="predicted"/>
<gene>
    <name evidence="2" type="ORF">FHS38_002071</name>
</gene>
<reference evidence="2 3" key="1">
    <citation type="submission" date="2020-08" db="EMBL/GenBank/DDBJ databases">
        <title>Genomic Encyclopedia of Type Strains, Phase III (KMG-III): the genomes of soil and plant-associated and newly described type strains.</title>
        <authorList>
            <person name="Whitman W."/>
        </authorList>
    </citation>
    <scope>NUCLEOTIDE SEQUENCE [LARGE SCALE GENOMIC DNA]</scope>
    <source>
        <strain evidence="2 3">CECT 3265</strain>
    </source>
</reference>
<accession>A0A7W7L9U4</accession>
<organism evidence="2 3">
    <name type="scientific">Streptomyces netropsis</name>
    <name type="common">Streptoverticillium netropsis</name>
    <dbReference type="NCBI Taxonomy" id="55404"/>
    <lineage>
        <taxon>Bacteria</taxon>
        <taxon>Bacillati</taxon>
        <taxon>Actinomycetota</taxon>
        <taxon>Actinomycetes</taxon>
        <taxon>Kitasatosporales</taxon>
        <taxon>Streptomycetaceae</taxon>
        <taxon>Streptomyces</taxon>
    </lineage>
</organism>
<name>A0A7W7L9U4_STRNE</name>
<evidence type="ECO:0000313" key="2">
    <source>
        <dbReference type="EMBL" id="MBB4886042.1"/>
    </source>
</evidence>
<dbReference type="EMBL" id="JACHJG010000003">
    <property type="protein sequence ID" value="MBB4886042.1"/>
    <property type="molecule type" value="Genomic_DNA"/>
</dbReference>
<keyword evidence="3" id="KW-1185">Reference proteome</keyword>
<comment type="caution">
    <text evidence="2">The sequence shown here is derived from an EMBL/GenBank/DDBJ whole genome shotgun (WGS) entry which is preliminary data.</text>
</comment>
<sequence length="89" mass="9947">MTAVQRSLDDLDRSLGLLEKDLDASSLDMRRVRTDANHLRESFALLRGTRPVDRPPVEKVTIPDTPYDASLWSGAEDDEGLGARDRRAP</sequence>
<evidence type="ECO:0000256" key="1">
    <source>
        <dbReference type="SAM" id="MobiDB-lite"/>
    </source>
</evidence>
<feature type="region of interest" description="Disordered" evidence="1">
    <location>
        <begin position="50"/>
        <end position="89"/>
    </location>
</feature>
<protein>
    <submittedName>
        <fullName evidence="2">Uncharacterized protein</fullName>
    </submittedName>
</protein>